<dbReference type="EMBL" id="CM018046">
    <property type="protein sequence ID" value="KAA8525500.1"/>
    <property type="molecule type" value="Genomic_DNA"/>
</dbReference>
<reference evidence="1 2" key="1">
    <citation type="submission" date="2019-09" db="EMBL/GenBank/DDBJ databases">
        <title>A chromosome-level genome assembly of the Chinese tupelo Nyssa sinensis.</title>
        <authorList>
            <person name="Yang X."/>
            <person name="Kang M."/>
            <person name="Yang Y."/>
            <person name="Xiong H."/>
            <person name="Wang M."/>
            <person name="Zhang Z."/>
            <person name="Wang Z."/>
            <person name="Wu H."/>
            <person name="Ma T."/>
            <person name="Liu J."/>
            <person name="Xi Z."/>
        </authorList>
    </citation>
    <scope>NUCLEOTIDE SEQUENCE [LARGE SCALE GENOMIC DNA]</scope>
    <source>
        <strain evidence="1">J267</strain>
        <tissue evidence="1">Leaf</tissue>
    </source>
</reference>
<keyword evidence="2" id="KW-1185">Reference proteome</keyword>
<organism evidence="1 2">
    <name type="scientific">Nyssa sinensis</name>
    <dbReference type="NCBI Taxonomy" id="561372"/>
    <lineage>
        <taxon>Eukaryota</taxon>
        <taxon>Viridiplantae</taxon>
        <taxon>Streptophyta</taxon>
        <taxon>Embryophyta</taxon>
        <taxon>Tracheophyta</taxon>
        <taxon>Spermatophyta</taxon>
        <taxon>Magnoliopsida</taxon>
        <taxon>eudicotyledons</taxon>
        <taxon>Gunneridae</taxon>
        <taxon>Pentapetalae</taxon>
        <taxon>asterids</taxon>
        <taxon>Cornales</taxon>
        <taxon>Nyssaceae</taxon>
        <taxon>Nyssa</taxon>
    </lineage>
</organism>
<evidence type="ECO:0000313" key="2">
    <source>
        <dbReference type="Proteomes" id="UP000325577"/>
    </source>
</evidence>
<dbReference type="PANTHER" id="PTHR33710">
    <property type="entry name" value="BNAC02G09200D PROTEIN"/>
    <property type="match status" value="1"/>
</dbReference>
<name>A0A5J5A4V7_9ASTE</name>
<protein>
    <submittedName>
        <fullName evidence="1">Uncharacterized protein</fullName>
    </submittedName>
</protein>
<gene>
    <name evidence="1" type="ORF">F0562_007355</name>
</gene>
<proteinExistence type="predicted"/>
<dbReference type="Proteomes" id="UP000325577">
    <property type="component" value="Linkage Group LG3"/>
</dbReference>
<dbReference type="PANTHER" id="PTHR33710:SF64">
    <property type="entry name" value="ENDONUCLEASE_EXONUCLEASE_PHOSPHATASE DOMAIN-CONTAINING PROTEIN"/>
    <property type="match status" value="1"/>
</dbReference>
<evidence type="ECO:0000313" key="1">
    <source>
        <dbReference type="EMBL" id="KAA8525500.1"/>
    </source>
</evidence>
<sequence>MEASHLLNLQSVCPKKISKHWLPKAGEEVGQIAPNMEGTIDCPGPSNSKDMEAEQIQPSNNTDHRTNIQESVIGVIKILLTPSISIGNNGLRTNDSPSLASHSYAMLAQLGDSEVPGLGVWLGKLATFNECLFDIEVDDMRSSRAWFTWDNKRSGQANIQSKLDRVLINDRWKVAVS</sequence>
<dbReference type="AlphaFoldDB" id="A0A5J5A4V7"/>
<dbReference type="OrthoDB" id="1210535at2759"/>
<accession>A0A5J5A4V7</accession>